<gene>
    <name evidence="10" type="ORF">DUI87_33275</name>
</gene>
<name>A0A3M0IV36_HIRRU</name>
<dbReference type="AlphaFoldDB" id="A0A3M0IV36"/>
<dbReference type="PANTHER" id="PTHR19139:SF177">
    <property type="entry name" value="AQUAPORIN 14"/>
    <property type="match status" value="1"/>
</dbReference>
<evidence type="ECO:0000256" key="7">
    <source>
        <dbReference type="RuleBase" id="RU000477"/>
    </source>
</evidence>
<comment type="subcellular location">
    <subcellularLocation>
        <location evidence="1">Membrane</location>
        <topology evidence="1">Multi-pass membrane protein</topology>
    </subcellularLocation>
</comment>
<keyword evidence="5 9" id="KW-1133">Transmembrane helix</keyword>
<feature type="transmembrane region" description="Helical" evidence="9">
    <location>
        <begin position="81"/>
        <end position="103"/>
    </location>
</feature>
<comment type="caution">
    <text evidence="10">The sequence shown here is derived from an EMBL/GenBank/DDBJ whole genome shotgun (WGS) entry which is preliminary data.</text>
</comment>
<proteinExistence type="inferred from homology"/>
<evidence type="ECO:0000256" key="9">
    <source>
        <dbReference type="SAM" id="Phobius"/>
    </source>
</evidence>
<evidence type="ECO:0000256" key="2">
    <source>
        <dbReference type="ARBA" id="ARBA00006175"/>
    </source>
</evidence>
<evidence type="ECO:0000256" key="4">
    <source>
        <dbReference type="ARBA" id="ARBA00022692"/>
    </source>
</evidence>
<dbReference type="Proteomes" id="UP000269221">
    <property type="component" value="Unassembled WGS sequence"/>
</dbReference>
<evidence type="ECO:0000313" key="11">
    <source>
        <dbReference type="Proteomes" id="UP000269221"/>
    </source>
</evidence>
<organism evidence="10 11">
    <name type="scientific">Hirundo rustica rustica</name>
    <dbReference type="NCBI Taxonomy" id="333673"/>
    <lineage>
        <taxon>Eukaryota</taxon>
        <taxon>Metazoa</taxon>
        <taxon>Chordata</taxon>
        <taxon>Craniata</taxon>
        <taxon>Vertebrata</taxon>
        <taxon>Euteleostomi</taxon>
        <taxon>Archelosauria</taxon>
        <taxon>Archosauria</taxon>
        <taxon>Dinosauria</taxon>
        <taxon>Saurischia</taxon>
        <taxon>Theropoda</taxon>
        <taxon>Coelurosauria</taxon>
        <taxon>Aves</taxon>
        <taxon>Neognathae</taxon>
        <taxon>Neoaves</taxon>
        <taxon>Telluraves</taxon>
        <taxon>Australaves</taxon>
        <taxon>Passeriformes</taxon>
        <taxon>Sylvioidea</taxon>
        <taxon>Hirundinidae</taxon>
        <taxon>Hirundo</taxon>
    </lineage>
</organism>
<comment type="similarity">
    <text evidence="2 7">Belongs to the MIP/aquaporin (TC 1.A.8) family.</text>
</comment>
<dbReference type="InterPro" id="IPR023271">
    <property type="entry name" value="Aquaporin-like"/>
</dbReference>
<dbReference type="PANTHER" id="PTHR19139">
    <property type="entry name" value="AQUAPORIN TRANSPORTER"/>
    <property type="match status" value="1"/>
</dbReference>
<dbReference type="GO" id="GO:0015250">
    <property type="term" value="F:water channel activity"/>
    <property type="evidence" value="ECO:0007669"/>
    <property type="project" value="TreeGrafter"/>
</dbReference>
<evidence type="ECO:0000256" key="5">
    <source>
        <dbReference type="ARBA" id="ARBA00022989"/>
    </source>
</evidence>
<dbReference type="InterPro" id="IPR000425">
    <property type="entry name" value="MIP"/>
</dbReference>
<dbReference type="STRING" id="333673.A0A3M0IV36"/>
<sequence length="259" mass="25462">MAIGEELRSGRFWRGVLAELAATLIFVGVVLGASAAPGPLAPALAGGLAAGGLACSLGGPQANPALTLALLCARKLSALRGAAGVLAQCAGATLASAAARAALQDDSGLVTRVSAVGTAGTALAWETFATFQLALAAFATAEHAAPQAGLALGSAVAAGALAAGPFSGGSMNPARSLGPAIVTGVWDDHWVYWLGPVLGAVLAGLSYEFILAPGASREKLGACLACRDVALVETPSLSPSSVAHGPPAPPTEQREQRTP</sequence>
<evidence type="ECO:0008006" key="12">
    <source>
        <dbReference type="Google" id="ProtNLM"/>
    </source>
</evidence>
<feature type="region of interest" description="Disordered" evidence="8">
    <location>
        <begin position="236"/>
        <end position="259"/>
    </location>
</feature>
<feature type="transmembrane region" description="Helical" evidence="9">
    <location>
        <begin position="40"/>
        <end position="60"/>
    </location>
</feature>
<dbReference type="SUPFAM" id="SSF81338">
    <property type="entry name" value="Aquaporin-like"/>
    <property type="match status" value="1"/>
</dbReference>
<dbReference type="GO" id="GO:0005886">
    <property type="term" value="C:plasma membrane"/>
    <property type="evidence" value="ECO:0007669"/>
    <property type="project" value="TreeGrafter"/>
</dbReference>
<evidence type="ECO:0000256" key="6">
    <source>
        <dbReference type="ARBA" id="ARBA00023136"/>
    </source>
</evidence>
<evidence type="ECO:0000256" key="3">
    <source>
        <dbReference type="ARBA" id="ARBA00022448"/>
    </source>
</evidence>
<dbReference type="EMBL" id="QRBI01000251">
    <property type="protein sequence ID" value="RMB90389.1"/>
    <property type="molecule type" value="Genomic_DNA"/>
</dbReference>
<dbReference type="InterPro" id="IPR022357">
    <property type="entry name" value="MIP_CS"/>
</dbReference>
<dbReference type="PRINTS" id="PR00783">
    <property type="entry name" value="MINTRINSICP"/>
</dbReference>
<dbReference type="Pfam" id="PF00230">
    <property type="entry name" value="MIP"/>
    <property type="match status" value="1"/>
</dbReference>
<accession>A0A3M0IV36</accession>
<reference evidence="10 11" key="1">
    <citation type="submission" date="2018-07" db="EMBL/GenBank/DDBJ databases">
        <title>A high quality draft genome assembly of the barn swallow (H. rustica rustica).</title>
        <authorList>
            <person name="Formenti G."/>
            <person name="Chiara M."/>
            <person name="Poveda L."/>
            <person name="Francoijs K.-J."/>
            <person name="Bonisoli-Alquati A."/>
            <person name="Canova L."/>
            <person name="Gianfranceschi L."/>
            <person name="Horner D.S."/>
            <person name="Saino N."/>
        </authorList>
    </citation>
    <scope>NUCLEOTIDE SEQUENCE [LARGE SCALE GENOMIC DNA]</scope>
    <source>
        <strain evidence="10">Chelidonia</strain>
        <tissue evidence="10">Blood</tissue>
    </source>
</reference>
<feature type="transmembrane region" description="Helical" evidence="9">
    <location>
        <begin position="123"/>
        <end position="141"/>
    </location>
</feature>
<keyword evidence="3 7" id="KW-0813">Transport</keyword>
<protein>
    <recommendedName>
        <fullName evidence="12">Aquaporin 14</fullName>
    </recommendedName>
</protein>
<evidence type="ECO:0000313" key="10">
    <source>
        <dbReference type="EMBL" id="RMB90389.1"/>
    </source>
</evidence>
<evidence type="ECO:0000256" key="8">
    <source>
        <dbReference type="SAM" id="MobiDB-lite"/>
    </source>
</evidence>
<feature type="transmembrane region" description="Helical" evidence="9">
    <location>
        <begin position="12"/>
        <end position="34"/>
    </location>
</feature>
<evidence type="ECO:0000256" key="1">
    <source>
        <dbReference type="ARBA" id="ARBA00004141"/>
    </source>
</evidence>
<keyword evidence="4 7" id="KW-0812">Transmembrane</keyword>
<keyword evidence="6 9" id="KW-0472">Membrane</keyword>
<feature type="transmembrane region" description="Helical" evidence="9">
    <location>
        <begin position="148"/>
        <end position="170"/>
    </location>
</feature>
<dbReference type="OrthoDB" id="3222at2759"/>
<dbReference type="Gene3D" id="1.20.1080.10">
    <property type="entry name" value="Glycerol uptake facilitator protein"/>
    <property type="match status" value="1"/>
</dbReference>
<dbReference type="InterPro" id="IPR034294">
    <property type="entry name" value="Aquaporin_transptr"/>
</dbReference>
<feature type="transmembrane region" description="Helical" evidence="9">
    <location>
        <begin position="190"/>
        <end position="210"/>
    </location>
</feature>
<keyword evidence="11" id="KW-1185">Reference proteome</keyword>
<dbReference type="PROSITE" id="PS00221">
    <property type="entry name" value="MIP"/>
    <property type="match status" value="1"/>
</dbReference>